<reference evidence="3 4" key="1">
    <citation type="journal article" date="2015" name="Genome Announc.">
        <title>Complete genome sequence of Martelella endophytica YC6887, which has antifungal activity associated with a halophyte.</title>
        <authorList>
            <person name="Khan A."/>
            <person name="Khan H."/>
            <person name="Chung E.J."/>
            <person name="Hossain M.T."/>
            <person name="Chung Y.R."/>
        </authorList>
    </citation>
    <scope>NUCLEOTIDE SEQUENCE [LARGE SCALE GENOMIC DNA]</scope>
    <source>
        <strain evidence="3">YC6887</strain>
    </source>
</reference>
<sequence length="223" mass="23449">MVSRASTLKHVAACVFAIAGLTAAGASAQEQQQPAPQQQNGGIPQQGWFKTCNDNGSNKVCIVQNYARAENGQILTAVGLIRPEGGSGQAMIQVTVPTFRLIPAGVGVQIDTSAPQKLDYAVCTNEQCIAQAPLTDAMINAMKRGGKVTFTSVNLRQQPNPVELTLSGFTAAFDGDPISQPDLVESQRNLDESIKKMADDRRKKIEEAQQNAAAGAAAPASGN</sequence>
<feature type="signal peptide" evidence="2">
    <location>
        <begin position="1"/>
        <end position="28"/>
    </location>
</feature>
<proteinExistence type="predicted"/>
<dbReference type="RefSeq" id="WP_045682876.1">
    <property type="nucleotide sequence ID" value="NZ_CP010803.1"/>
</dbReference>
<keyword evidence="4" id="KW-1185">Reference proteome</keyword>
<dbReference type="EMBL" id="CP010803">
    <property type="protein sequence ID" value="AJY46912.1"/>
    <property type="molecule type" value="Genomic_DNA"/>
</dbReference>
<feature type="chain" id="PRO_5002295225" evidence="2">
    <location>
        <begin position="29"/>
        <end position="223"/>
    </location>
</feature>
<keyword evidence="2" id="KW-0732">Signal</keyword>
<dbReference type="OrthoDB" id="8017994at2"/>
<dbReference type="Proteomes" id="UP000032611">
    <property type="component" value="Chromosome"/>
</dbReference>
<protein>
    <submittedName>
        <fullName evidence="3">Invasion associated locus B family protein</fullName>
    </submittedName>
</protein>
<evidence type="ECO:0000313" key="3">
    <source>
        <dbReference type="EMBL" id="AJY46912.1"/>
    </source>
</evidence>
<organism evidence="3 4">
    <name type="scientific">Martelella endophytica</name>
    <dbReference type="NCBI Taxonomy" id="1486262"/>
    <lineage>
        <taxon>Bacteria</taxon>
        <taxon>Pseudomonadati</taxon>
        <taxon>Pseudomonadota</taxon>
        <taxon>Alphaproteobacteria</taxon>
        <taxon>Hyphomicrobiales</taxon>
        <taxon>Aurantimonadaceae</taxon>
        <taxon>Martelella</taxon>
    </lineage>
</organism>
<feature type="region of interest" description="Disordered" evidence="1">
    <location>
        <begin position="29"/>
        <end position="48"/>
    </location>
</feature>
<dbReference type="PATRIC" id="fig|1486262.3.peg.3402"/>
<dbReference type="Gene3D" id="2.60.40.1880">
    <property type="entry name" value="Invasion associated locus B (IalB) protein"/>
    <property type="match status" value="1"/>
</dbReference>
<name>A0A0D5LT30_MAREN</name>
<dbReference type="STRING" id="1486262.TM49_16455"/>
<feature type="compositionally biased region" description="Low complexity" evidence="1">
    <location>
        <begin position="29"/>
        <end position="47"/>
    </location>
</feature>
<feature type="compositionally biased region" description="Basic and acidic residues" evidence="1">
    <location>
        <begin position="198"/>
        <end position="207"/>
    </location>
</feature>
<evidence type="ECO:0000313" key="4">
    <source>
        <dbReference type="Proteomes" id="UP000032611"/>
    </source>
</evidence>
<dbReference type="HOGENOM" id="CLU_080086_1_0_5"/>
<dbReference type="InterPro" id="IPR010642">
    <property type="entry name" value="Invasion_prot_B"/>
</dbReference>
<dbReference type="AlphaFoldDB" id="A0A0D5LT30"/>
<evidence type="ECO:0000256" key="1">
    <source>
        <dbReference type="SAM" id="MobiDB-lite"/>
    </source>
</evidence>
<feature type="region of interest" description="Disordered" evidence="1">
    <location>
        <begin position="198"/>
        <end position="223"/>
    </location>
</feature>
<feature type="compositionally biased region" description="Low complexity" evidence="1">
    <location>
        <begin position="208"/>
        <end position="223"/>
    </location>
</feature>
<dbReference type="KEGG" id="mey:TM49_16455"/>
<evidence type="ECO:0000256" key="2">
    <source>
        <dbReference type="SAM" id="SignalP"/>
    </source>
</evidence>
<dbReference type="Pfam" id="PF06776">
    <property type="entry name" value="IalB"/>
    <property type="match status" value="1"/>
</dbReference>
<gene>
    <name evidence="3" type="ORF">TM49_16455</name>
</gene>
<accession>A0A0D5LT30</accession>
<dbReference type="InterPro" id="IPR038696">
    <property type="entry name" value="IalB_sf"/>
</dbReference>